<evidence type="ECO:0000313" key="3">
    <source>
        <dbReference type="EMBL" id="PUU79449.1"/>
    </source>
</evidence>
<feature type="compositionally biased region" description="Polar residues" evidence="1">
    <location>
        <begin position="117"/>
        <end position="126"/>
    </location>
</feature>
<dbReference type="InterPro" id="IPR000210">
    <property type="entry name" value="BTB/POZ_dom"/>
</dbReference>
<dbReference type="PROSITE" id="PS50097">
    <property type="entry name" value="BTB"/>
    <property type="match status" value="1"/>
</dbReference>
<feature type="domain" description="BTB" evidence="2">
    <location>
        <begin position="158"/>
        <end position="228"/>
    </location>
</feature>
<feature type="compositionally biased region" description="Basic residues" evidence="1">
    <location>
        <begin position="1"/>
        <end position="11"/>
    </location>
</feature>
<comment type="caution">
    <text evidence="3">The sequence shown here is derived from an EMBL/GenBank/DDBJ whole genome shotgun (WGS) entry which is preliminary data.</text>
</comment>
<dbReference type="Gene3D" id="3.30.710.10">
    <property type="entry name" value="Potassium Channel Kv1.1, Chain A"/>
    <property type="match status" value="1"/>
</dbReference>
<gene>
    <name evidence="3" type="ORF">B9Z19DRAFT_1081760</name>
</gene>
<dbReference type="OrthoDB" id="6359816at2759"/>
<sequence length="370" mass="39889">MAPRKKKFVKRRIVDPAPSFSTFQAPSAPESPNTSPAPDISESCGGSFPPTPQATTGSSFQATVHSSLAFRAPQAPGTSQITSVSGLSDTPFPPTLQASTGSASQGTIISGHLSRAPQDTSTSGAPSTRKVPAASQKILEMASQKSPPIPFDKFASSEIFTIRVGTNLQAFHVHKDLLAGLSGEMRHYVYSDTKEGQDIMSMEMGQVSPDTMHRFMEFCYSGDYLYATGSESDSDAPLKDKDATEALPLLLTHAKLYVFADMFNILSLKKLSRSKIIALTPFFGKLEDRAHALAMISLIDYVLNNIPVATETPDKLVKFLARYAGFLIEKLGGYPEFHAVLAGSAGEDFFKVFCRCVKAGEDEAPWADAE</sequence>
<organism evidence="3 4">
    <name type="scientific">Tuber borchii</name>
    <name type="common">White truffle</name>
    <dbReference type="NCBI Taxonomy" id="42251"/>
    <lineage>
        <taxon>Eukaryota</taxon>
        <taxon>Fungi</taxon>
        <taxon>Dikarya</taxon>
        <taxon>Ascomycota</taxon>
        <taxon>Pezizomycotina</taxon>
        <taxon>Pezizomycetes</taxon>
        <taxon>Pezizales</taxon>
        <taxon>Tuberaceae</taxon>
        <taxon>Tuber</taxon>
    </lineage>
</organism>
<name>A0A2T6ZVD3_TUBBO</name>
<dbReference type="InterPro" id="IPR011333">
    <property type="entry name" value="SKP1/BTB/POZ_sf"/>
</dbReference>
<reference evidence="3 4" key="1">
    <citation type="submission" date="2017-04" db="EMBL/GenBank/DDBJ databases">
        <title>Draft genome sequence of Tuber borchii Vittad., a whitish edible truffle.</title>
        <authorList>
            <consortium name="DOE Joint Genome Institute"/>
            <person name="Murat C."/>
            <person name="Kuo A."/>
            <person name="Barry K.W."/>
            <person name="Clum A."/>
            <person name="Dockter R.B."/>
            <person name="Fauchery L."/>
            <person name="Iotti M."/>
            <person name="Kohler A."/>
            <person name="Labutti K."/>
            <person name="Lindquist E.A."/>
            <person name="Lipzen A."/>
            <person name="Ohm R.A."/>
            <person name="Wang M."/>
            <person name="Grigoriev I.V."/>
            <person name="Zambonelli A."/>
            <person name="Martin F.M."/>
        </authorList>
    </citation>
    <scope>NUCLEOTIDE SEQUENCE [LARGE SCALE GENOMIC DNA]</scope>
    <source>
        <strain evidence="3 4">Tbo3840</strain>
    </source>
</reference>
<keyword evidence="4" id="KW-1185">Reference proteome</keyword>
<dbReference type="SUPFAM" id="SSF54695">
    <property type="entry name" value="POZ domain"/>
    <property type="match status" value="1"/>
</dbReference>
<dbReference type="AlphaFoldDB" id="A0A2T6ZVD3"/>
<protein>
    <recommendedName>
        <fullName evidence="2">BTB domain-containing protein</fullName>
    </recommendedName>
</protein>
<dbReference type="EMBL" id="NESQ01000092">
    <property type="protein sequence ID" value="PUU79449.1"/>
    <property type="molecule type" value="Genomic_DNA"/>
</dbReference>
<dbReference type="PANTHER" id="PTHR47843">
    <property type="entry name" value="BTB DOMAIN-CONTAINING PROTEIN-RELATED"/>
    <property type="match status" value="1"/>
</dbReference>
<proteinExistence type="predicted"/>
<dbReference type="Proteomes" id="UP000244722">
    <property type="component" value="Unassembled WGS sequence"/>
</dbReference>
<accession>A0A2T6ZVD3</accession>
<evidence type="ECO:0000256" key="1">
    <source>
        <dbReference type="SAM" id="MobiDB-lite"/>
    </source>
</evidence>
<dbReference type="Pfam" id="PF00651">
    <property type="entry name" value="BTB"/>
    <property type="match status" value="1"/>
</dbReference>
<feature type="region of interest" description="Disordered" evidence="1">
    <location>
        <begin position="1"/>
        <end position="60"/>
    </location>
</feature>
<evidence type="ECO:0000313" key="4">
    <source>
        <dbReference type="Proteomes" id="UP000244722"/>
    </source>
</evidence>
<dbReference type="STRING" id="42251.A0A2T6ZVD3"/>
<feature type="region of interest" description="Disordered" evidence="1">
    <location>
        <begin position="73"/>
        <end position="133"/>
    </location>
</feature>
<feature type="compositionally biased region" description="Polar residues" evidence="1">
    <location>
        <begin position="76"/>
        <end position="88"/>
    </location>
</feature>
<dbReference type="PANTHER" id="PTHR47843:SF2">
    <property type="entry name" value="BTB DOMAIN-CONTAINING PROTEIN"/>
    <property type="match status" value="1"/>
</dbReference>
<dbReference type="CDD" id="cd18186">
    <property type="entry name" value="BTB_POZ_ZBTB_KLHL-like"/>
    <property type="match status" value="1"/>
</dbReference>
<feature type="compositionally biased region" description="Polar residues" evidence="1">
    <location>
        <begin position="96"/>
        <end position="108"/>
    </location>
</feature>
<evidence type="ECO:0000259" key="2">
    <source>
        <dbReference type="PROSITE" id="PS50097"/>
    </source>
</evidence>
<feature type="compositionally biased region" description="Polar residues" evidence="1">
    <location>
        <begin position="19"/>
        <end position="36"/>
    </location>
</feature>